<evidence type="ECO:0000313" key="3">
    <source>
        <dbReference type="EMBL" id="UWX96674.1"/>
    </source>
</evidence>
<gene>
    <name evidence="3" type="ORF">N2K95_13640</name>
</gene>
<dbReference type="NCBIfam" id="TIGR03816">
    <property type="entry name" value="tadE_like_DECH"/>
    <property type="match status" value="1"/>
</dbReference>
<evidence type="ECO:0000256" key="2">
    <source>
        <dbReference type="SAM" id="Phobius"/>
    </source>
</evidence>
<accession>A0ABY5YQT4</accession>
<reference evidence="3" key="1">
    <citation type="submission" date="2022-09" db="EMBL/GenBank/DDBJ databases">
        <title>Novel species in genus Arthrobacter.</title>
        <authorList>
            <person name="Liu Y."/>
        </authorList>
    </citation>
    <scope>NUCLEOTIDE SEQUENCE</scope>
    <source>
        <strain evidence="3">Zg-Y815</strain>
    </source>
</reference>
<name>A0ABY5YQT4_9MICC</name>
<proteinExistence type="predicted"/>
<dbReference type="EMBL" id="CP104275">
    <property type="protein sequence ID" value="UWX96674.1"/>
    <property type="molecule type" value="Genomic_DNA"/>
</dbReference>
<organism evidence="3 4">
    <name type="scientific">Arthrobacter zhaoxinii</name>
    <dbReference type="NCBI Taxonomy" id="2964616"/>
    <lineage>
        <taxon>Bacteria</taxon>
        <taxon>Bacillati</taxon>
        <taxon>Actinomycetota</taxon>
        <taxon>Actinomycetes</taxon>
        <taxon>Micrococcales</taxon>
        <taxon>Micrococcaceae</taxon>
        <taxon>Arthrobacter</taxon>
    </lineage>
</organism>
<dbReference type="InterPro" id="IPR021202">
    <property type="entry name" value="Rv3654c-like"/>
</dbReference>
<protein>
    <submittedName>
        <fullName evidence="3">Flp pilus-assembly TadE/G-like family protein</fullName>
    </submittedName>
</protein>
<evidence type="ECO:0000256" key="1">
    <source>
        <dbReference type="SAM" id="MobiDB-lite"/>
    </source>
</evidence>
<feature type="region of interest" description="Disordered" evidence="1">
    <location>
        <begin position="1"/>
        <end position="40"/>
    </location>
</feature>
<keyword evidence="4" id="KW-1185">Reference proteome</keyword>
<keyword evidence="2" id="KW-0472">Membrane</keyword>
<keyword evidence="2" id="KW-0812">Transmembrane</keyword>
<sequence>MGFNPKDRTGVRSADECRPARVRDGRYGKAQDRNGREPNDRGAGTVAAIGICLILLGFSVVALLMVQASVAAVRAATAADLAALAGADTLRGLQLPAAGDPPGAASGDACGVAGEVAARNNAFLRACTVNPETDTLTVETEVDVPVLPVPATARARAGPPG</sequence>
<keyword evidence="2" id="KW-1133">Transmembrane helix</keyword>
<evidence type="ECO:0000313" key="4">
    <source>
        <dbReference type="Proteomes" id="UP001059859"/>
    </source>
</evidence>
<dbReference type="RefSeq" id="WP_260651970.1">
    <property type="nucleotide sequence ID" value="NZ_CP104275.1"/>
</dbReference>
<dbReference type="Proteomes" id="UP001059859">
    <property type="component" value="Chromosome"/>
</dbReference>
<feature type="transmembrane region" description="Helical" evidence="2">
    <location>
        <begin position="46"/>
        <end position="66"/>
    </location>
</feature>